<dbReference type="NCBIfam" id="NF006008">
    <property type="entry name" value="PRK08139.1"/>
    <property type="match status" value="1"/>
</dbReference>
<reference evidence="7 8" key="1">
    <citation type="submission" date="2015-09" db="EMBL/GenBank/DDBJ databases">
        <authorList>
            <consortium name="Swine Surveillance"/>
        </authorList>
    </citation>
    <scope>NUCLEOTIDE SEQUENCE [LARGE SCALE GENOMIC DNA]</scope>
    <source>
        <strain evidence="7 8">CECT 8399</strain>
    </source>
</reference>
<dbReference type="InterPro" id="IPR029045">
    <property type="entry name" value="ClpP/crotonase-like_dom_sf"/>
</dbReference>
<evidence type="ECO:0000313" key="7">
    <source>
        <dbReference type="EMBL" id="CUH99768.1"/>
    </source>
</evidence>
<comment type="function">
    <text evidence="5">May play a role in fatty acid biosynthesis and insulin sensitivity.</text>
</comment>
<evidence type="ECO:0000313" key="8">
    <source>
        <dbReference type="Proteomes" id="UP000051326"/>
    </source>
</evidence>
<keyword evidence="7" id="KW-0456">Lyase</keyword>
<dbReference type="STRING" id="1396826.PHA8399_01894"/>
<dbReference type="CDD" id="cd06558">
    <property type="entry name" value="crotonase-like"/>
    <property type="match status" value="1"/>
</dbReference>
<keyword evidence="4" id="KW-0443">Lipid metabolism</keyword>
<dbReference type="GO" id="GO:0006631">
    <property type="term" value="P:fatty acid metabolic process"/>
    <property type="evidence" value="ECO:0007669"/>
    <property type="project" value="UniProtKB-KW"/>
</dbReference>
<evidence type="ECO:0000256" key="4">
    <source>
        <dbReference type="ARBA" id="ARBA00023098"/>
    </source>
</evidence>
<gene>
    <name evidence="7" type="primary">paaF</name>
    <name evidence="7" type="ORF">PHA8399_01894</name>
</gene>
<dbReference type="Pfam" id="PF00378">
    <property type="entry name" value="ECH_1"/>
    <property type="match status" value="1"/>
</dbReference>
<dbReference type="AlphaFoldDB" id="A0A0P1H9S1"/>
<dbReference type="RefSeq" id="WP_058285894.1">
    <property type="nucleotide sequence ID" value="NZ_CYSR01000021.1"/>
</dbReference>
<dbReference type="InterPro" id="IPR052377">
    <property type="entry name" value="Mitochondrial_ECH-domain"/>
</dbReference>
<evidence type="ECO:0000256" key="3">
    <source>
        <dbReference type="ARBA" id="ARBA00022946"/>
    </source>
</evidence>
<dbReference type="InterPro" id="IPR001753">
    <property type="entry name" value="Enoyl-CoA_hydra/iso"/>
</dbReference>
<dbReference type="Proteomes" id="UP000051326">
    <property type="component" value="Unassembled WGS sequence"/>
</dbReference>
<name>A0A0P1H9S1_9RHOB</name>
<proteinExistence type="inferred from homology"/>
<evidence type="ECO:0000256" key="1">
    <source>
        <dbReference type="ARBA" id="ARBA00005254"/>
    </source>
</evidence>
<organism evidence="7 8">
    <name type="scientific">Leisingera aquaemixtae</name>
    <dbReference type="NCBI Taxonomy" id="1396826"/>
    <lineage>
        <taxon>Bacteria</taxon>
        <taxon>Pseudomonadati</taxon>
        <taxon>Pseudomonadota</taxon>
        <taxon>Alphaproteobacteria</taxon>
        <taxon>Rhodobacterales</taxon>
        <taxon>Roseobacteraceae</taxon>
        <taxon>Leisingera</taxon>
    </lineage>
</organism>
<accession>A0A0P1H9S1</accession>
<evidence type="ECO:0000256" key="2">
    <source>
        <dbReference type="ARBA" id="ARBA00022832"/>
    </source>
</evidence>
<comment type="similarity">
    <text evidence="1">Belongs to the enoyl-CoA hydratase/isomerase family.</text>
</comment>
<dbReference type="SUPFAM" id="SSF52096">
    <property type="entry name" value="ClpP/crotonase"/>
    <property type="match status" value="1"/>
</dbReference>
<keyword evidence="2" id="KW-0276">Fatty acid metabolism</keyword>
<dbReference type="EMBL" id="CYSR01000021">
    <property type="protein sequence ID" value="CUH99768.1"/>
    <property type="molecule type" value="Genomic_DNA"/>
</dbReference>
<dbReference type="GO" id="GO:0016836">
    <property type="term" value="F:hydro-lyase activity"/>
    <property type="evidence" value="ECO:0007669"/>
    <property type="project" value="TreeGrafter"/>
</dbReference>
<evidence type="ECO:0000256" key="6">
    <source>
        <dbReference type="ARBA" id="ARBA00040545"/>
    </source>
</evidence>
<evidence type="ECO:0000256" key="5">
    <source>
        <dbReference type="ARBA" id="ARBA00037410"/>
    </source>
</evidence>
<dbReference type="InterPro" id="IPR014748">
    <property type="entry name" value="Enoyl-CoA_hydra_C"/>
</dbReference>
<dbReference type="PANTHER" id="PTHR43602">
    <property type="match status" value="1"/>
</dbReference>
<protein>
    <recommendedName>
        <fullName evidence="6">Enoyl-CoA hydratase domain-containing protein 3, mitochondrial</fullName>
    </recommendedName>
</protein>
<dbReference type="Gene3D" id="3.90.226.10">
    <property type="entry name" value="2-enoyl-CoA Hydratase, Chain A, domain 1"/>
    <property type="match status" value="1"/>
</dbReference>
<sequence length="266" mass="28134">MQDTDILLRDLDDAGILRLTLNDAGRRNALSEAMLAALAAAFAEAGENPQVRVVILAANGPAFCAGHDLKEMTAGRAAADGGRAYFAKVMAMCSATMQAIVNCPKPVIAEVTGIATAAGCQLVASCDLAVAADTAQFSTPGVHIGLFCSTPMVALSRNVTSKHAIEMLLTGDMTPARRAEEIGLINRAVPPAGLREATMEMARKIASKSVMTLATGKRAFYAQREMPLTDAYTYASGVMVDNMLARDAEEGISAFLEKRSPQWQDH</sequence>
<dbReference type="Gene3D" id="1.10.12.10">
    <property type="entry name" value="Lyase 2-enoyl-coa Hydratase, Chain A, domain 2"/>
    <property type="match status" value="1"/>
</dbReference>
<dbReference type="PANTHER" id="PTHR43602:SF1">
    <property type="entry name" value="ENOYL-COA HYDRATASE DOMAIN-CONTAINING PROTEIN 3, MITOCHONDRIAL"/>
    <property type="match status" value="1"/>
</dbReference>
<keyword evidence="3" id="KW-0809">Transit peptide</keyword>